<organism evidence="12 13">
    <name type="scientific">Olivibacter ginsenosidimutans</name>
    <dbReference type="NCBI Taxonomy" id="1176537"/>
    <lineage>
        <taxon>Bacteria</taxon>
        <taxon>Pseudomonadati</taxon>
        <taxon>Bacteroidota</taxon>
        <taxon>Sphingobacteriia</taxon>
        <taxon>Sphingobacteriales</taxon>
        <taxon>Sphingobacteriaceae</taxon>
        <taxon>Olivibacter</taxon>
    </lineage>
</organism>
<accession>A0ABP9BUS4</accession>
<keyword evidence="12" id="KW-0675">Receptor</keyword>
<dbReference type="RefSeq" id="WP_345232586.1">
    <property type="nucleotide sequence ID" value="NZ_BAABIQ010000040.1"/>
</dbReference>
<dbReference type="Pfam" id="PF00593">
    <property type="entry name" value="TonB_dep_Rec_b-barrel"/>
    <property type="match status" value="1"/>
</dbReference>
<gene>
    <name evidence="12" type="ORF">GCM10023231_29570</name>
</gene>
<dbReference type="InterPro" id="IPR008969">
    <property type="entry name" value="CarboxyPept-like_regulatory"/>
</dbReference>
<name>A0ABP9BUS4_9SPHI</name>
<evidence type="ECO:0000259" key="11">
    <source>
        <dbReference type="Pfam" id="PF07715"/>
    </source>
</evidence>
<dbReference type="Pfam" id="PF13715">
    <property type="entry name" value="CarbopepD_reg_2"/>
    <property type="match status" value="1"/>
</dbReference>
<keyword evidence="3 8" id="KW-1134">Transmembrane beta strand</keyword>
<evidence type="ECO:0000256" key="3">
    <source>
        <dbReference type="ARBA" id="ARBA00022452"/>
    </source>
</evidence>
<dbReference type="SUPFAM" id="SSF49464">
    <property type="entry name" value="Carboxypeptidase regulatory domain-like"/>
    <property type="match status" value="1"/>
</dbReference>
<evidence type="ECO:0000256" key="9">
    <source>
        <dbReference type="RuleBase" id="RU003357"/>
    </source>
</evidence>
<dbReference type="SUPFAM" id="SSF56935">
    <property type="entry name" value="Porins"/>
    <property type="match status" value="1"/>
</dbReference>
<dbReference type="InterPro" id="IPR000531">
    <property type="entry name" value="Beta-barrel_TonB"/>
</dbReference>
<evidence type="ECO:0000256" key="4">
    <source>
        <dbReference type="ARBA" id="ARBA00022692"/>
    </source>
</evidence>
<keyword evidence="4 8" id="KW-0812">Transmembrane</keyword>
<evidence type="ECO:0000256" key="1">
    <source>
        <dbReference type="ARBA" id="ARBA00004571"/>
    </source>
</evidence>
<reference evidence="13" key="1">
    <citation type="journal article" date="2019" name="Int. J. Syst. Evol. Microbiol.">
        <title>The Global Catalogue of Microorganisms (GCM) 10K type strain sequencing project: providing services to taxonomists for standard genome sequencing and annotation.</title>
        <authorList>
            <consortium name="The Broad Institute Genomics Platform"/>
            <consortium name="The Broad Institute Genome Sequencing Center for Infectious Disease"/>
            <person name="Wu L."/>
            <person name="Ma J."/>
        </authorList>
    </citation>
    <scope>NUCLEOTIDE SEQUENCE [LARGE SCALE GENOMIC DNA]</scope>
    <source>
        <strain evidence="13">JCM 18200</strain>
    </source>
</reference>
<dbReference type="Proteomes" id="UP001501411">
    <property type="component" value="Unassembled WGS sequence"/>
</dbReference>
<dbReference type="Gene3D" id="2.170.130.10">
    <property type="entry name" value="TonB-dependent receptor, plug domain"/>
    <property type="match status" value="1"/>
</dbReference>
<dbReference type="InterPro" id="IPR023996">
    <property type="entry name" value="TonB-dep_OMP_SusC/RagA"/>
</dbReference>
<keyword evidence="13" id="KW-1185">Reference proteome</keyword>
<evidence type="ECO:0000256" key="2">
    <source>
        <dbReference type="ARBA" id="ARBA00022448"/>
    </source>
</evidence>
<dbReference type="Gene3D" id="2.60.40.1120">
    <property type="entry name" value="Carboxypeptidase-like, regulatory domain"/>
    <property type="match status" value="1"/>
</dbReference>
<evidence type="ECO:0000256" key="6">
    <source>
        <dbReference type="ARBA" id="ARBA00023136"/>
    </source>
</evidence>
<keyword evidence="6 8" id="KW-0472">Membrane</keyword>
<keyword evidence="7 8" id="KW-0998">Cell outer membrane</keyword>
<protein>
    <submittedName>
        <fullName evidence="12">TonB-dependent receptor</fullName>
    </submittedName>
</protein>
<keyword evidence="2 8" id="KW-0813">Transport</keyword>
<dbReference type="InterPro" id="IPR037066">
    <property type="entry name" value="Plug_dom_sf"/>
</dbReference>
<dbReference type="Pfam" id="PF07715">
    <property type="entry name" value="Plug"/>
    <property type="match status" value="1"/>
</dbReference>
<dbReference type="NCBIfam" id="TIGR04056">
    <property type="entry name" value="OMP_RagA_SusC"/>
    <property type="match status" value="1"/>
</dbReference>
<dbReference type="Gene3D" id="3.55.50.30">
    <property type="match status" value="1"/>
</dbReference>
<evidence type="ECO:0000256" key="5">
    <source>
        <dbReference type="ARBA" id="ARBA00023077"/>
    </source>
</evidence>
<dbReference type="InterPro" id="IPR012910">
    <property type="entry name" value="Plug_dom"/>
</dbReference>
<dbReference type="PROSITE" id="PS52016">
    <property type="entry name" value="TONB_DEPENDENT_REC_3"/>
    <property type="match status" value="1"/>
</dbReference>
<feature type="domain" description="TonB-dependent receptor plug" evidence="11">
    <location>
        <begin position="221"/>
        <end position="331"/>
    </location>
</feature>
<dbReference type="InterPro" id="IPR036942">
    <property type="entry name" value="Beta-barrel_TonB_sf"/>
</dbReference>
<dbReference type="InterPro" id="IPR023997">
    <property type="entry name" value="TonB-dep_OMP_SusC/RagA_CS"/>
</dbReference>
<feature type="domain" description="TonB-dependent receptor-like beta-barrel" evidence="10">
    <location>
        <begin position="567"/>
        <end position="1086"/>
    </location>
</feature>
<dbReference type="NCBIfam" id="TIGR04057">
    <property type="entry name" value="SusC_RagA_signa"/>
    <property type="match status" value="1"/>
</dbReference>
<evidence type="ECO:0000313" key="12">
    <source>
        <dbReference type="EMBL" id="GAA4798897.1"/>
    </source>
</evidence>
<comment type="caution">
    <text evidence="12">The sequence shown here is derived from an EMBL/GenBank/DDBJ whole genome shotgun (WGS) entry which is preliminary data.</text>
</comment>
<keyword evidence="5 9" id="KW-0798">TonB box</keyword>
<comment type="subcellular location">
    <subcellularLocation>
        <location evidence="1 8">Cell outer membrane</location>
        <topology evidence="1 8">Multi-pass membrane protein</topology>
    </subcellularLocation>
</comment>
<evidence type="ECO:0000256" key="7">
    <source>
        <dbReference type="ARBA" id="ARBA00023237"/>
    </source>
</evidence>
<dbReference type="EMBL" id="BAABIQ010000040">
    <property type="protein sequence ID" value="GAA4798897.1"/>
    <property type="molecule type" value="Genomic_DNA"/>
</dbReference>
<evidence type="ECO:0000313" key="13">
    <source>
        <dbReference type="Proteomes" id="UP001501411"/>
    </source>
</evidence>
<comment type="similarity">
    <text evidence="8 9">Belongs to the TonB-dependent receptor family.</text>
</comment>
<proteinExistence type="inferred from homology"/>
<sequence length="1132" mass="126302">MNSDTKVGNAFTYPYQLFRVMRIALFLTVLTITGLHAKSFSQQVTLHGKKLPLRTLIRQIEEQTAYHFIYDKSDIEDRYVDAVALNEVPLKEALNELLESTALTYKIVDQYILLKPTAKEKGTSPPAQDRTIKGKVVNSANEPLRGAVITVKGSTRSTASGEDGTFSLQVPPTGRQLLVRFMGYDSREITLTETKSYHIVLQEAIGNLDEVVVVGYGTQRKSDLTGSIASVKSEDILAAPVFNPLLGLKGKAAGVNVFNNTGNPLGVAEAPPRVIIRGINSINTSTSPLYVVDGVQMNDIQFVNPNDIESMEVLKDASATAIYGARGANGVILVTTKRGAKSADGHSIVTYNGTASVGTLARKIDVMDAYEFMQMEDIAFANIGKYPEGKTYLANNGISELFVDRSDPLLFDAHGNPLYNTDWQEEATRNAFSMNHQFSVQQQNDRSAVGAFFGYSDQQGLLLNNYAKRVNGRLAYDTKPLSWLSINSNLSFNHLWGNGIDDTGGGQTVRRTMLEMLPILPVKFPDGSWSNTQFEGNKLNLVQEAMTNPVHELTERKRTRLRSKVFGNLALVFNLAEGLDLRTQFGVDGNFRSNRDYIPNNMINISTRGEASVYNDQDLYWQEETYLNYRKDWGMHHFEGMLGLSWSKYHIFSSNTGTVYDFDDNYYNYTNLGAGATPTAPSSNTNNWAMNSYFSRFNYSYKDRYLATLTFRADGSSKFGDNNKYGFFPSAGLGWVVSKEPFFGQDGWVNYLKLRSSYGATGNSEISSYLSFATISSGTTLLNGGRVSINQLTRMPNPDLKWEKTSQFDIGMELQLFHKRITLEADYYYKKTTDLLLDRPLPLTTGFSGVFYNIGRVDNQGVDLLIQTNNIQTPNVRWTSTFNANYNKNVIKQLGENNEDILMNPAFVNGNIILRVGEPLGSFYGYQRYGIWGTAEAEEAAAVGAVPGVAKRSTDRQIIGNGMPKFTGSFINKVNWKRFDFTLDLQFVLGVDTWQLAYLMAEDRAGIVNGLTSILYNSWTEANQNTMVQQIRHRQYAGQSVVADSHAVTNGAYLRGNLVQLGYSFDNEKMAKYHLKNFRVNVSVNNAFLLVGKDFIGYDPEGASNTDTFGQNVYFYQYPSARTFSLGVNFNL</sequence>
<dbReference type="Gene3D" id="2.40.170.20">
    <property type="entry name" value="TonB-dependent receptor, beta-barrel domain"/>
    <property type="match status" value="1"/>
</dbReference>
<dbReference type="InterPro" id="IPR039426">
    <property type="entry name" value="TonB-dep_rcpt-like"/>
</dbReference>
<evidence type="ECO:0000256" key="8">
    <source>
        <dbReference type="PROSITE-ProRule" id="PRU01360"/>
    </source>
</evidence>
<evidence type="ECO:0000259" key="10">
    <source>
        <dbReference type="Pfam" id="PF00593"/>
    </source>
</evidence>